<feature type="domain" description="4Fe-4S ferredoxin-type" evidence="8">
    <location>
        <begin position="607"/>
        <end position="640"/>
    </location>
</feature>
<dbReference type="SMART" id="SM00926">
    <property type="entry name" value="Molybdop_Fe4S4"/>
    <property type="match status" value="1"/>
</dbReference>
<dbReference type="PROSITE" id="PS51085">
    <property type="entry name" value="2FE2S_FER_2"/>
    <property type="match status" value="1"/>
</dbReference>
<dbReference type="SUPFAM" id="SSF53706">
    <property type="entry name" value="Formate dehydrogenase/DMSO reductase, domains 1-3"/>
    <property type="match status" value="1"/>
</dbReference>
<dbReference type="Pfam" id="PF04879">
    <property type="entry name" value="Molybdop_Fe4S4"/>
    <property type="match status" value="1"/>
</dbReference>
<reference evidence="10" key="1">
    <citation type="submission" date="2020-10" db="EMBL/GenBank/DDBJ databases">
        <authorList>
            <person name="Gilroy R."/>
        </authorList>
    </citation>
    <scope>NUCLEOTIDE SEQUENCE</scope>
    <source>
        <strain evidence="10">ChiSjej4B22-8349</strain>
    </source>
</reference>
<dbReference type="InterPro" id="IPR050123">
    <property type="entry name" value="Prok_molybdopt-oxidoreductase"/>
</dbReference>
<dbReference type="FunFam" id="3.30.70.20:FF:000035">
    <property type="entry name" value="Iron hydrogenase 1"/>
    <property type="match status" value="1"/>
</dbReference>
<evidence type="ECO:0000259" key="9">
    <source>
        <dbReference type="PROSITE" id="PS51669"/>
    </source>
</evidence>
<dbReference type="GO" id="GO:0046872">
    <property type="term" value="F:metal ion binding"/>
    <property type="evidence" value="ECO:0007669"/>
    <property type="project" value="UniProtKB-KW"/>
</dbReference>
<dbReference type="GO" id="GO:0003954">
    <property type="term" value="F:NADH dehydrogenase activity"/>
    <property type="evidence" value="ECO:0007669"/>
    <property type="project" value="TreeGrafter"/>
</dbReference>
<dbReference type="SUPFAM" id="SSF51971">
    <property type="entry name" value="Nucleotide-binding domain"/>
    <property type="match status" value="1"/>
</dbReference>
<dbReference type="PROSITE" id="PS00198">
    <property type="entry name" value="4FE4S_FER_1"/>
    <property type="match status" value="1"/>
</dbReference>
<dbReference type="Gene3D" id="1.10.1060.10">
    <property type="entry name" value="Alpha-helical ferredoxin"/>
    <property type="match status" value="1"/>
</dbReference>
<keyword evidence="5" id="KW-0408">Iron</keyword>
<evidence type="ECO:0000256" key="1">
    <source>
        <dbReference type="ARBA" id="ARBA00022485"/>
    </source>
</evidence>
<dbReference type="InterPro" id="IPR036188">
    <property type="entry name" value="FAD/NAD-bd_sf"/>
</dbReference>
<dbReference type="Gene3D" id="3.10.20.440">
    <property type="entry name" value="2Fe-2S iron-sulphur cluster binding domain, sarcosine oxidase, alpha subunit, N-terminal domain"/>
    <property type="match status" value="1"/>
</dbReference>
<keyword evidence="4" id="KW-0560">Oxidoreductase</keyword>
<dbReference type="PANTHER" id="PTHR43105">
    <property type="entry name" value="RESPIRATORY NITRATE REDUCTASE"/>
    <property type="match status" value="1"/>
</dbReference>
<evidence type="ECO:0000256" key="6">
    <source>
        <dbReference type="ARBA" id="ARBA00023014"/>
    </source>
</evidence>
<evidence type="ECO:0000256" key="5">
    <source>
        <dbReference type="ARBA" id="ARBA00023004"/>
    </source>
</evidence>
<reference evidence="10" key="2">
    <citation type="journal article" date="2021" name="PeerJ">
        <title>Extensive microbial diversity within the chicken gut microbiome revealed by metagenomics and culture.</title>
        <authorList>
            <person name="Gilroy R."/>
            <person name="Ravi A."/>
            <person name="Getino M."/>
            <person name="Pursley I."/>
            <person name="Horton D.L."/>
            <person name="Alikhan N.F."/>
            <person name="Baker D."/>
            <person name="Gharbi K."/>
            <person name="Hall N."/>
            <person name="Watson M."/>
            <person name="Adriaenssens E.M."/>
            <person name="Foster-Nyarko E."/>
            <person name="Jarju S."/>
            <person name="Secka A."/>
            <person name="Antonio M."/>
            <person name="Oren A."/>
            <person name="Chaudhuri R.R."/>
            <person name="La Ragione R."/>
            <person name="Hildebrand F."/>
            <person name="Pallen M.J."/>
        </authorList>
    </citation>
    <scope>NUCLEOTIDE SEQUENCE</scope>
    <source>
        <strain evidence="10">ChiSjej4B22-8349</strain>
    </source>
</reference>
<keyword evidence="3" id="KW-0677">Repeat</keyword>
<dbReference type="Pfam" id="PF00384">
    <property type="entry name" value="Molybdopterin"/>
    <property type="match status" value="1"/>
</dbReference>
<protein>
    <submittedName>
        <fullName evidence="10">FAD-dependent oxidoreductase</fullName>
    </submittedName>
</protein>
<proteinExistence type="predicted"/>
<dbReference type="GO" id="GO:0022904">
    <property type="term" value="P:respiratory electron transport chain"/>
    <property type="evidence" value="ECO:0007669"/>
    <property type="project" value="TreeGrafter"/>
</dbReference>
<dbReference type="InterPro" id="IPR017900">
    <property type="entry name" value="4Fe4S_Fe_S_CS"/>
</dbReference>
<evidence type="ECO:0000259" key="7">
    <source>
        <dbReference type="PROSITE" id="PS51085"/>
    </source>
</evidence>
<dbReference type="Gene3D" id="3.50.50.60">
    <property type="entry name" value="FAD/NAD(P)-binding domain"/>
    <property type="match status" value="2"/>
</dbReference>
<dbReference type="PROSITE" id="PS51379">
    <property type="entry name" value="4FE4S_FER_2"/>
    <property type="match status" value="2"/>
</dbReference>
<feature type="domain" description="4Fe-4S Mo/W bis-MGD-type" evidence="9">
    <location>
        <begin position="688"/>
        <end position="744"/>
    </location>
</feature>
<feature type="domain" description="4Fe-4S ferredoxin-type" evidence="8">
    <location>
        <begin position="651"/>
        <end position="679"/>
    </location>
</feature>
<dbReference type="Pfam" id="PF13510">
    <property type="entry name" value="Fer2_4"/>
    <property type="match status" value="1"/>
</dbReference>
<dbReference type="InterPro" id="IPR028261">
    <property type="entry name" value="DPD_II"/>
</dbReference>
<dbReference type="InterPro" id="IPR006656">
    <property type="entry name" value="Mopterin_OxRdtase"/>
</dbReference>
<name>A0A9D1N700_9FIRM</name>
<dbReference type="Pfam" id="PF14691">
    <property type="entry name" value="Fer4_20"/>
    <property type="match status" value="1"/>
</dbReference>
<gene>
    <name evidence="10" type="ORF">IAD25_04445</name>
</gene>
<dbReference type="CDD" id="cd00207">
    <property type="entry name" value="fer2"/>
    <property type="match status" value="1"/>
</dbReference>
<evidence type="ECO:0000256" key="2">
    <source>
        <dbReference type="ARBA" id="ARBA00022723"/>
    </source>
</evidence>
<dbReference type="GO" id="GO:0016020">
    <property type="term" value="C:membrane"/>
    <property type="evidence" value="ECO:0007669"/>
    <property type="project" value="TreeGrafter"/>
</dbReference>
<dbReference type="InterPro" id="IPR042204">
    <property type="entry name" value="2Fe-2S-bd_N"/>
</dbReference>
<dbReference type="InterPro" id="IPR006963">
    <property type="entry name" value="Mopterin_OxRdtase_4Fe-4S_dom"/>
</dbReference>
<sequence>MNKFRLNINGKEVTGVPGQTILEVARENDIFIPTLCYDERTKIYGSCGICMCEVEGNPKLCKACATEIAPGMVIRTNTERVIESRKTNLELLLSNHVGDCRPPCVLACPAQTDCQGYVGLIANGEYEAALELVKDKIPLPASLGRVCPHPCEDECRRGLIDEPISIQWLKRFAADQDLMSEDAFIPECEPDTGKSVAIIGGGPLGLSAAYFLRQKGHAVTVFEAMPKAGGMLRYGIPEYRLPKEVLDDEILTIQKMGAEIITDTKIGKDIPFETIREDFDAVLIGIGAWISTGVGCKGEDAEGVIGGIDLLRKVVRNEEIELGEKVAIVGGGNTAMDACRTAVRLGAKEVYNIYRRTKDEMPADMVEIEEAEEEGVIFKNLRNPLEVIKDENGHVKEVVLQVMELGEPDESGRRRPVPVEGKTETVAIDTMILAIGQAVDAEIFDCDKTRKNAIAYDKDTFMTSIPGVFAGGDCGNDKISIAVEAIADAKKASEIIDAYLYGEKVKYEKPYFVQRDDITEKTFEDRERMCRPEMPQLSPEERRDNFSEVIPDGYTAEQAEAEASRCLECGCHDYFECKLIDLAHQYDVHPERFDGDKHTTEYEDDHPFIVRDPNKCILCGLCVRVCDEVMGVGALGLVNRGFDTVVMPNMEKPLIESGCISCGQCVSVCPTGALQERTTMIKETPVDTVETDTTCSFCSVGCSLKLESCGDMLIKANPDKEGTVNAGLACGKGKWGFDCAMLEDKLEEPLIKDVEGFREADYHEALVMIAKKCQSVGARYGKDAIGVSVSDRYTNEEAYAIKKMAEAMGARIFCMNNRKSGIAQVIGHDASPNTIDELLSTELILAVGFNATNNPVIQLKMKQAAERGAQVVLVNPEGFEQMNMPYLAKEIYTPNDLGFVKAIAKAIVDSGKGKDIAGYDEFAASLKDVTVSEEAKEIADMYMGARKAMIVFTQNVITTDAAALLADIAMISGHIGSPRDGILQVKAKNNSQGLIDMGITDGAEALEGVKALVVFGEEADIDTDALEFLAVCDTHMTALAAKADVVIPGTGFASTDGTFTNTERRMQLVLAAIDEGVALSNWEVAAEIAHVFEVDHDWEDTEDISEEMNDTVPAYRYAQLDEVYGGVLTPAEDAGLVAVGDGKFADPVACTDSLMNVIVERLPKAANPTA</sequence>
<dbReference type="Gene3D" id="3.30.70.20">
    <property type="match status" value="1"/>
</dbReference>
<feature type="domain" description="2Fe-2S ferredoxin-type" evidence="7">
    <location>
        <begin position="2"/>
        <end position="80"/>
    </location>
</feature>
<evidence type="ECO:0000259" key="8">
    <source>
        <dbReference type="PROSITE" id="PS51379"/>
    </source>
</evidence>
<comment type="caution">
    <text evidence="10">The sequence shown here is derived from an EMBL/GenBank/DDBJ whole genome shotgun (WGS) entry which is preliminary data.</text>
</comment>
<dbReference type="Gene3D" id="3.40.50.740">
    <property type="match status" value="2"/>
</dbReference>
<dbReference type="InterPro" id="IPR017896">
    <property type="entry name" value="4Fe4S_Fe-S-bd"/>
</dbReference>
<organism evidence="10 11">
    <name type="scientific">Candidatus Allocopromorpha excrementipullorum</name>
    <dbReference type="NCBI Taxonomy" id="2840743"/>
    <lineage>
        <taxon>Bacteria</taxon>
        <taxon>Bacillati</taxon>
        <taxon>Bacillota</taxon>
        <taxon>Clostridia</taxon>
        <taxon>Eubacteriales</taxon>
        <taxon>Eubacteriaceae</taxon>
        <taxon>Eubacteriaceae incertae sedis</taxon>
        <taxon>Candidatus Allocopromorpha</taxon>
    </lineage>
</organism>
<evidence type="ECO:0000256" key="4">
    <source>
        <dbReference type="ARBA" id="ARBA00023002"/>
    </source>
</evidence>
<dbReference type="SUPFAM" id="SSF46548">
    <property type="entry name" value="alpha-helical ferredoxin"/>
    <property type="match status" value="1"/>
</dbReference>
<dbReference type="Pfam" id="PF12838">
    <property type="entry name" value="Fer4_7"/>
    <property type="match status" value="1"/>
</dbReference>
<dbReference type="PANTHER" id="PTHR43105:SF10">
    <property type="entry name" value="NADH-QUINONE OXIDOREDUCTASE SUBUNIT G"/>
    <property type="match status" value="1"/>
</dbReference>
<evidence type="ECO:0000313" key="10">
    <source>
        <dbReference type="EMBL" id="HIU95944.1"/>
    </source>
</evidence>
<dbReference type="PRINTS" id="PR00419">
    <property type="entry name" value="ADXRDTASE"/>
</dbReference>
<dbReference type="AlphaFoldDB" id="A0A9D1N700"/>
<dbReference type="InterPro" id="IPR036010">
    <property type="entry name" value="2Fe-2S_ferredoxin-like_sf"/>
</dbReference>
<dbReference type="Pfam" id="PF07992">
    <property type="entry name" value="Pyr_redox_2"/>
    <property type="match status" value="1"/>
</dbReference>
<dbReference type="Gene3D" id="3.40.228.10">
    <property type="entry name" value="Dimethylsulfoxide Reductase, domain 2"/>
    <property type="match status" value="1"/>
</dbReference>
<keyword evidence="1" id="KW-0004">4Fe-4S</keyword>
<evidence type="ECO:0000313" key="11">
    <source>
        <dbReference type="Proteomes" id="UP000824130"/>
    </source>
</evidence>
<dbReference type="SUPFAM" id="SSF54862">
    <property type="entry name" value="4Fe-4S ferredoxins"/>
    <property type="match status" value="1"/>
</dbReference>
<dbReference type="GO" id="GO:0051539">
    <property type="term" value="F:4 iron, 4 sulfur cluster binding"/>
    <property type="evidence" value="ECO:0007669"/>
    <property type="project" value="UniProtKB-KW"/>
</dbReference>
<dbReference type="Proteomes" id="UP000824130">
    <property type="component" value="Unassembled WGS sequence"/>
</dbReference>
<accession>A0A9D1N700</accession>
<dbReference type="InterPro" id="IPR009051">
    <property type="entry name" value="Helical_ferredxn"/>
</dbReference>
<keyword evidence="2" id="KW-0479">Metal-binding</keyword>
<dbReference type="SUPFAM" id="SSF54292">
    <property type="entry name" value="2Fe-2S ferredoxin-like"/>
    <property type="match status" value="1"/>
</dbReference>
<dbReference type="PROSITE" id="PS51669">
    <property type="entry name" value="4FE4S_MOW_BIS_MGD"/>
    <property type="match status" value="1"/>
</dbReference>
<evidence type="ECO:0000256" key="3">
    <source>
        <dbReference type="ARBA" id="ARBA00022737"/>
    </source>
</evidence>
<dbReference type="InterPro" id="IPR023753">
    <property type="entry name" value="FAD/NAD-binding_dom"/>
</dbReference>
<dbReference type="InterPro" id="IPR001041">
    <property type="entry name" value="2Fe-2S_ferredoxin-type"/>
</dbReference>
<dbReference type="Gene3D" id="2.20.25.90">
    <property type="entry name" value="ADC-like domains"/>
    <property type="match status" value="1"/>
</dbReference>
<dbReference type="EMBL" id="DVOB01000099">
    <property type="protein sequence ID" value="HIU95944.1"/>
    <property type="molecule type" value="Genomic_DNA"/>
</dbReference>
<keyword evidence="6" id="KW-0411">Iron-sulfur</keyword>